<protein>
    <submittedName>
        <fullName evidence="1">Uncharacterized protein</fullName>
    </submittedName>
</protein>
<evidence type="ECO:0000313" key="1">
    <source>
        <dbReference type="EMBL" id="KAF3063158.1"/>
    </source>
</evidence>
<name>A0A9P5C8H2_9HYPO</name>
<reference evidence="1 2" key="1">
    <citation type="submission" date="2018-06" db="EMBL/GenBank/DDBJ databases">
        <title>Genome analysis of cellulolytic fungus Trichoderma lentiforme CFAM-422.</title>
        <authorList>
            <person name="Steindorff A.S."/>
            <person name="Formighieri E.F."/>
            <person name="Midorikawa G.E.O."/>
            <person name="Tamietti M.S."/>
            <person name="Ramos E.Z."/>
            <person name="Silva A.S."/>
            <person name="Bon E.P.S."/>
            <person name="Mendes T.D."/>
            <person name="Damaso M.C.T."/>
            <person name="Favaro L.C.L."/>
        </authorList>
    </citation>
    <scope>NUCLEOTIDE SEQUENCE [LARGE SCALE GENOMIC DNA]</scope>
    <source>
        <strain evidence="1 2">CFAM-422</strain>
    </source>
</reference>
<keyword evidence="2" id="KW-1185">Reference proteome</keyword>
<dbReference type="Proteomes" id="UP000801864">
    <property type="component" value="Unassembled WGS sequence"/>
</dbReference>
<gene>
    <name evidence="1" type="ORF">CFAM422_010372</name>
</gene>
<accession>A0A9P5C8H2</accession>
<proteinExistence type="predicted"/>
<evidence type="ECO:0000313" key="2">
    <source>
        <dbReference type="Proteomes" id="UP000801864"/>
    </source>
</evidence>
<sequence length="67" mass="7804">MDTQVIAIDYGSKERLEGILKNLVGEENFKIVGCIANQWKIKLARRLTTEEIDEIRRNMKLHYLPTS</sequence>
<dbReference type="AlphaFoldDB" id="A0A9P5C8H2"/>
<comment type="caution">
    <text evidence="1">The sequence shown here is derived from an EMBL/GenBank/DDBJ whole genome shotgun (WGS) entry which is preliminary data.</text>
</comment>
<dbReference type="EMBL" id="QLNT01000020">
    <property type="protein sequence ID" value="KAF3063158.1"/>
    <property type="molecule type" value="Genomic_DNA"/>
</dbReference>
<organism evidence="1 2">
    <name type="scientific">Trichoderma lentiforme</name>
    <dbReference type="NCBI Taxonomy" id="1567552"/>
    <lineage>
        <taxon>Eukaryota</taxon>
        <taxon>Fungi</taxon>
        <taxon>Dikarya</taxon>
        <taxon>Ascomycota</taxon>
        <taxon>Pezizomycotina</taxon>
        <taxon>Sordariomycetes</taxon>
        <taxon>Hypocreomycetidae</taxon>
        <taxon>Hypocreales</taxon>
        <taxon>Hypocreaceae</taxon>
        <taxon>Trichoderma</taxon>
    </lineage>
</organism>